<organism evidence="2 3">
    <name type="scientific">Streptomyces mesophilus</name>
    <dbReference type="NCBI Taxonomy" id="1775132"/>
    <lineage>
        <taxon>Bacteria</taxon>
        <taxon>Bacillati</taxon>
        <taxon>Actinomycetota</taxon>
        <taxon>Actinomycetes</taxon>
        <taxon>Kitasatosporales</taxon>
        <taxon>Streptomycetaceae</taxon>
        <taxon>Streptomyces</taxon>
    </lineage>
</organism>
<gene>
    <name evidence="2" type="ORF">G6045_03225</name>
</gene>
<keyword evidence="1" id="KW-0732">Signal</keyword>
<comment type="caution">
    <text evidence="2">The sequence shown here is derived from an EMBL/GenBank/DDBJ whole genome shotgun (WGS) entry which is preliminary data.</text>
</comment>
<keyword evidence="3" id="KW-1185">Reference proteome</keyword>
<feature type="chain" id="PRO_5026338642" description="LPXTG cell wall anchor domain-containing protein" evidence="1">
    <location>
        <begin position="27"/>
        <end position="182"/>
    </location>
</feature>
<evidence type="ECO:0000313" key="2">
    <source>
        <dbReference type="EMBL" id="NGO74703.1"/>
    </source>
</evidence>
<name>A0A6G4XBT5_9ACTN</name>
<proteinExistence type="predicted"/>
<accession>A0A6G4XBT5</accession>
<dbReference type="EMBL" id="JAAKZW010000005">
    <property type="protein sequence ID" value="NGO74703.1"/>
    <property type="molecule type" value="Genomic_DNA"/>
</dbReference>
<protein>
    <recommendedName>
        <fullName evidence="4">LPXTG cell wall anchor domain-containing protein</fullName>
    </recommendedName>
</protein>
<evidence type="ECO:0008006" key="4">
    <source>
        <dbReference type="Google" id="ProtNLM"/>
    </source>
</evidence>
<dbReference type="Proteomes" id="UP000481109">
    <property type="component" value="Unassembled WGS sequence"/>
</dbReference>
<dbReference type="RefSeq" id="WP_165330223.1">
    <property type="nucleotide sequence ID" value="NZ_JAAKZW010000005.1"/>
</dbReference>
<evidence type="ECO:0000256" key="1">
    <source>
        <dbReference type="SAM" id="SignalP"/>
    </source>
</evidence>
<dbReference type="AlphaFoldDB" id="A0A6G4XBT5"/>
<reference evidence="2 3" key="1">
    <citation type="submission" date="2020-02" db="EMBL/GenBank/DDBJ databases">
        <title>Whole-genome analyses of novel actinobacteria.</title>
        <authorList>
            <person name="Sahin N."/>
            <person name="Tokatli A."/>
        </authorList>
    </citation>
    <scope>NUCLEOTIDE SEQUENCE [LARGE SCALE GENOMIC DNA]</scope>
    <source>
        <strain evidence="2 3">YC504</strain>
    </source>
</reference>
<sequence length="182" mass="17496">MRTARVLAASALTAAAVLAAAPAAWAESADVTPSTVSPGGTVTVNVECAFTQTSQSPSTITANSQAFASGTATLHLVGSGGAPGSGGQYQGTARIAPASNFTGSGPNGVGATSQWGVDGSCPGGGQWSASFTVSRNATPHGVHGGLGGSFGGSGTAMITGGLLVAGSLGATYWVIRRRAAEG</sequence>
<evidence type="ECO:0000313" key="3">
    <source>
        <dbReference type="Proteomes" id="UP000481109"/>
    </source>
</evidence>
<feature type="signal peptide" evidence="1">
    <location>
        <begin position="1"/>
        <end position="26"/>
    </location>
</feature>